<sequence length="174" mass="19903">MLIVVICLFVCEKGNKQVKQQERDVGCVFVLELYIRFLQFVGYWKITMGFVDRARVTMMVYLGQDTVHHVIMAYCSDSGVQAASDFVLSGHFLSTQQKLAVRVELFVQNLKSVFYQVEEFIISQISEIVYGIANGRYSRVILKGVDVFFPQSFEDATLPSKNRFLLGLHEVVVQ</sequence>
<proteinExistence type="predicted"/>
<reference evidence="1 2" key="1">
    <citation type="submission" date="2024-07" db="EMBL/GenBank/DDBJ databases">
        <authorList>
            <person name="Akdeniz Z."/>
        </authorList>
    </citation>
    <scope>NUCLEOTIDE SEQUENCE [LARGE SCALE GENOMIC DNA]</scope>
</reference>
<accession>A0ABP1HGR1</accession>
<organism evidence="1 2">
    <name type="scientific">Hexamita inflata</name>
    <dbReference type="NCBI Taxonomy" id="28002"/>
    <lineage>
        <taxon>Eukaryota</taxon>
        <taxon>Metamonada</taxon>
        <taxon>Diplomonadida</taxon>
        <taxon>Hexamitidae</taxon>
        <taxon>Hexamitinae</taxon>
        <taxon>Hexamita</taxon>
    </lineage>
</organism>
<keyword evidence="2" id="KW-1185">Reference proteome</keyword>
<evidence type="ECO:0000313" key="1">
    <source>
        <dbReference type="EMBL" id="CAL5994164.1"/>
    </source>
</evidence>
<dbReference type="Proteomes" id="UP001642409">
    <property type="component" value="Unassembled WGS sequence"/>
</dbReference>
<dbReference type="EMBL" id="CAXDID020000031">
    <property type="protein sequence ID" value="CAL5994164.1"/>
    <property type="molecule type" value="Genomic_DNA"/>
</dbReference>
<protein>
    <submittedName>
        <fullName evidence="1">Hypothetical_protein</fullName>
    </submittedName>
</protein>
<name>A0ABP1HGR1_9EUKA</name>
<gene>
    <name evidence="1" type="ORF">HINF_LOCUS13418</name>
</gene>
<evidence type="ECO:0000313" key="2">
    <source>
        <dbReference type="Proteomes" id="UP001642409"/>
    </source>
</evidence>
<comment type="caution">
    <text evidence="1">The sequence shown here is derived from an EMBL/GenBank/DDBJ whole genome shotgun (WGS) entry which is preliminary data.</text>
</comment>